<dbReference type="AlphaFoldDB" id="A0A5N6L0F0"/>
<comment type="caution">
    <text evidence="1">The sequence shown here is derived from an EMBL/GenBank/DDBJ whole genome shotgun (WGS) entry which is preliminary data.</text>
</comment>
<reference evidence="1 2" key="1">
    <citation type="submission" date="2019-06" db="EMBL/GenBank/DDBJ databases">
        <title>A chromosomal-level reference genome of Carpinus fangiana (Coryloideae, Betulaceae).</title>
        <authorList>
            <person name="Yang X."/>
            <person name="Wang Z."/>
            <person name="Zhang L."/>
            <person name="Hao G."/>
            <person name="Liu J."/>
            <person name="Yang Y."/>
        </authorList>
    </citation>
    <scope>NUCLEOTIDE SEQUENCE [LARGE SCALE GENOMIC DNA]</scope>
    <source>
        <strain evidence="1">Cfa_2016G</strain>
        <tissue evidence="1">Leaf</tissue>
    </source>
</reference>
<dbReference type="Proteomes" id="UP000327013">
    <property type="component" value="Unassembled WGS sequence"/>
</dbReference>
<dbReference type="EMBL" id="VIBQ01000038">
    <property type="protein sequence ID" value="KAB8446196.1"/>
    <property type="molecule type" value="Genomic_DNA"/>
</dbReference>
<gene>
    <name evidence="1" type="ORF">FH972_025178</name>
</gene>
<proteinExistence type="predicted"/>
<evidence type="ECO:0000313" key="2">
    <source>
        <dbReference type="Proteomes" id="UP000327013"/>
    </source>
</evidence>
<accession>A0A5N6L0F0</accession>
<sequence length="99" mass="11328">MALRGCGYPRVHADEYTDQIWLEDILKQIREVSIAFWRDVACRSASLRRGTRRVRAAFLRLARRSCRGSQRLRLESRTLPSGARFGVSEGLEAFVEGES</sequence>
<keyword evidence="2" id="KW-1185">Reference proteome</keyword>
<name>A0A5N6L0F0_9ROSI</name>
<evidence type="ECO:0000313" key="1">
    <source>
        <dbReference type="EMBL" id="KAB8446196.1"/>
    </source>
</evidence>
<protein>
    <submittedName>
        <fullName evidence="1">Uncharacterized protein</fullName>
    </submittedName>
</protein>
<organism evidence="1 2">
    <name type="scientific">Carpinus fangiana</name>
    <dbReference type="NCBI Taxonomy" id="176857"/>
    <lineage>
        <taxon>Eukaryota</taxon>
        <taxon>Viridiplantae</taxon>
        <taxon>Streptophyta</taxon>
        <taxon>Embryophyta</taxon>
        <taxon>Tracheophyta</taxon>
        <taxon>Spermatophyta</taxon>
        <taxon>Magnoliopsida</taxon>
        <taxon>eudicotyledons</taxon>
        <taxon>Gunneridae</taxon>
        <taxon>Pentapetalae</taxon>
        <taxon>rosids</taxon>
        <taxon>fabids</taxon>
        <taxon>Fagales</taxon>
        <taxon>Betulaceae</taxon>
        <taxon>Carpinus</taxon>
    </lineage>
</organism>